<dbReference type="EMBL" id="AZHW01000142">
    <property type="protein sequence ID" value="ETX02450.1"/>
    <property type="molecule type" value="Genomic_DNA"/>
</dbReference>
<proteinExistence type="inferred from homology"/>
<dbReference type="AlphaFoldDB" id="W4LX02"/>
<name>W4LX02_ENTF1</name>
<dbReference type="PATRIC" id="fig|1429438.4.peg.856"/>
<protein>
    <recommendedName>
        <fullName evidence="7">TatD family hydrolase</fullName>
    </recommendedName>
</protein>
<dbReference type="Proteomes" id="UP000019141">
    <property type="component" value="Unassembled WGS sequence"/>
</dbReference>
<dbReference type="InterPro" id="IPR001130">
    <property type="entry name" value="TatD-like"/>
</dbReference>
<evidence type="ECO:0000313" key="5">
    <source>
        <dbReference type="EMBL" id="ETX02450.1"/>
    </source>
</evidence>
<feature type="binding site" evidence="4">
    <location>
        <position position="201"/>
    </location>
    <ligand>
        <name>a divalent metal cation</name>
        <dbReference type="ChEBI" id="CHEBI:60240"/>
        <label>1</label>
    </ligand>
</feature>
<dbReference type="Gene3D" id="3.20.20.140">
    <property type="entry name" value="Metal-dependent hydrolases"/>
    <property type="match status" value="1"/>
</dbReference>
<dbReference type="GO" id="GO:0004536">
    <property type="term" value="F:DNA nuclease activity"/>
    <property type="evidence" value="ECO:0007669"/>
    <property type="project" value="InterPro"/>
</dbReference>
<dbReference type="InterPro" id="IPR032466">
    <property type="entry name" value="Metal_Hydrolase"/>
</dbReference>
<feature type="binding site" evidence="4">
    <location>
        <position position="127"/>
    </location>
    <ligand>
        <name>a divalent metal cation</name>
        <dbReference type="ChEBI" id="CHEBI:60240"/>
        <label>2</label>
    </ligand>
</feature>
<gene>
    <name evidence="5" type="ORF">ETSY1_03510</name>
</gene>
<evidence type="ECO:0000256" key="3">
    <source>
        <dbReference type="ARBA" id="ARBA00022801"/>
    </source>
</evidence>
<evidence type="ECO:0000256" key="4">
    <source>
        <dbReference type="PIRSR" id="PIRSR005902-1"/>
    </source>
</evidence>
<keyword evidence="6" id="KW-1185">Reference proteome</keyword>
<organism evidence="5 6">
    <name type="scientific">Entotheonella factor</name>
    <dbReference type="NCBI Taxonomy" id="1429438"/>
    <lineage>
        <taxon>Bacteria</taxon>
        <taxon>Pseudomonadati</taxon>
        <taxon>Nitrospinota/Tectimicrobiota group</taxon>
        <taxon>Candidatus Tectimicrobiota</taxon>
        <taxon>Candidatus Entotheonellia</taxon>
        <taxon>Candidatus Entotheonellales</taxon>
        <taxon>Candidatus Entotheonellaceae</taxon>
        <taxon>Candidatus Entotheonella</taxon>
    </lineage>
</organism>
<dbReference type="SUPFAM" id="SSF51556">
    <property type="entry name" value="Metallo-dependent hydrolases"/>
    <property type="match status" value="1"/>
</dbReference>
<dbReference type="PIRSF" id="PIRSF005902">
    <property type="entry name" value="DNase_TatD"/>
    <property type="match status" value="1"/>
</dbReference>
<sequence length="268" mass="29284">MIDSHSHIYTDRYRDDRDAVIARALAAGVTQLLQVGCDLEDSRLAIALSERVCGMYASVGVHPHAASTVTPDVLDALQALTPHPKVLAWGEIGLDFYYDNSPRDVQQAAFEVQLERAGQCALPVVIHTRDAESETLAILQRHPIARGGHVHCFTGTPEMAEELLELGFHIGFTGIVSFKNADTVREALRRVPLERLLIETDSPYLAPKPHRGKRNEPAFVVHVAEAIAEVKGVPVADVAAHSTRNFYQLYAKPGMAWAPLSAPADTTV</sequence>
<dbReference type="PANTHER" id="PTHR46124:SF2">
    <property type="entry name" value="D-AMINOACYL-TRNA DEACYLASE"/>
    <property type="match status" value="1"/>
</dbReference>
<dbReference type="HOGENOM" id="CLU_031506_4_0_7"/>
<dbReference type="NCBIfam" id="TIGR00010">
    <property type="entry name" value="YchF/TatD family DNA exonuclease"/>
    <property type="match status" value="1"/>
</dbReference>
<evidence type="ECO:0000256" key="2">
    <source>
        <dbReference type="ARBA" id="ARBA00022723"/>
    </source>
</evidence>
<dbReference type="GO" id="GO:0005829">
    <property type="term" value="C:cytosol"/>
    <property type="evidence" value="ECO:0007669"/>
    <property type="project" value="TreeGrafter"/>
</dbReference>
<evidence type="ECO:0000256" key="1">
    <source>
        <dbReference type="ARBA" id="ARBA00009275"/>
    </source>
</evidence>
<feature type="binding site" evidence="4">
    <location>
        <position position="151"/>
    </location>
    <ligand>
        <name>a divalent metal cation</name>
        <dbReference type="ChEBI" id="CHEBI:60240"/>
        <label>2</label>
    </ligand>
</feature>
<dbReference type="GO" id="GO:0046872">
    <property type="term" value="F:metal ion binding"/>
    <property type="evidence" value="ECO:0007669"/>
    <property type="project" value="UniProtKB-KW"/>
</dbReference>
<accession>W4LX02</accession>
<evidence type="ECO:0000313" key="6">
    <source>
        <dbReference type="Proteomes" id="UP000019141"/>
    </source>
</evidence>
<dbReference type="Pfam" id="PF01026">
    <property type="entry name" value="TatD_DNase"/>
    <property type="match status" value="1"/>
</dbReference>
<feature type="binding site" evidence="4">
    <location>
        <position position="5"/>
    </location>
    <ligand>
        <name>a divalent metal cation</name>
        <dbReference type="ChEBI" id="CHEBI:60240"/>
        <label>1</label>
    </ligand>
</feature>
<dbReference type="FunFam" id="3.20.20.140:FF:000005">
    <property type="entry name" value="TatD family hydrolase"/>
    <property type="match status" value="1"/>
</dbReference>
<comment type="similarity">
    <text evidence="1">Belongs to the metallo-dependent hydrolases superfamily. TatD-type hydrolase family.</text>
</comment>
<dbReference type="CDD" id="cd01310">
    <property type="entry name" value="TatD_DNAse"/>
    <property type="match status" value="1"/>
</dbReference>
<evidence type="ECO:0008006" key="7">
    <source>
        <dbReference type="Google" id="ProtNLM"/>
    </source>
</evidence>
<dbReference type="InterPro" id="IPR018228">
    <property type="entry name" value="DNase_TatD-rel_CS"/>
</dbReference>
<dbReference type="InterPro" id="IPR015991">
    <property type="entry name" value="TatD/YcfH-like"/>
</dbReference>
<feature type="binding site" evidence="4">
    <location>
        <position position="7"/>
    </location>
    <ligand>
        <name>a divalent metal cation</name>
        <dbReference type="ChEBI" id="CHEBI:60240"/>
        <label>1</label>
    </ligand>
</feature>
<dbReference type="PROSITE" id="PS01091">
    <property type="entry name" value="TATD_3"/>
    <property type="match status" value="1"/>
</dbReference>
<dbReference type="PANTHER" id="PTHR46124">
    <property type="entry name" value="D-AMINOACYL-TRNA DEACYLASE"/>
    <property type="match status" value="1"/>
</dbReference>
<keyword evidence="3" id="KW-0378">Hydrolase</keyword>
<feature type="binding site" evidence="4">
    <location>
        <position position="91"/>
    </location>
    <ligand>
        <name>a divalent metal cation</name>
        <dbReference type="ChEBI" id="CHEBI:60240"/>
        <label>1</label>
    </ligand>
</feature>
<keyword evidence="2 4" id="KW-0479">Metal-binding</keyword>
<dbReference type="GO" id="GO:0016788">
    <property type="term" value="F:hydrolase activity, acting on ester bonds"/>
    <property type="evidence" value="ECO:0007669"/>
    <property type="project" value="InterPro"/>
</dbReference>
<comment type="caution">
    <text evidence="5">The sequence shown here is derived from an EMBL/GenBank/DDBJ whole genome shotgun (WGS) entry which is preliminary data.</text>
</comment>
<reference evidence="5 6" key="1">
    <citation type="journal article" date="2014" name="Nature">
        <title>An environmental bacterial taxon with a large and distinct metabolic repertoire.</title>
        <authorList>
            <person name="Wilson M.C."/>
            <person name="Mori T."/>
            <person name="Ruckert C."/>
            <person name="Uria A.R."/>
            <person name="Helf M.J."/>
            <person name="Takada K."/>
            <person name="Gernert C."/>
            <person name="Steffens U.A."/>
            <person name="Heycke N."/>
            <person name="Schmitt S."/>
            <person name="Rinke C."/>
            <person name="Helfrich E.J."/>
            <person name="Brachmann A.O."/>
            <person name="Gurgui C."/>
            <person name="Wakimoto T."/>
            <person name="Kracht M."/>
            <person name="Crusemann M."/>
            <person name="Hentschel U."/>
            <person name="Abe I."/>
            <person name="Matsunaga S."/>
            <person name="Kalinowski J."/>
            <person name="Takeyama H."/>
            <person name="Piel J."/>
        </authorList>
    </citation>
    <scope>NUCLEOTIDE SEQUENCE [LARGE SCALE GENOMIC DNA]</scope>
    <source>
        <strain evidence="6">TSY1</strain>
    </source>
</reference>